<evidence type="ECO:0008006" key="3">
    <source>
        <dbReference type="Google" id="ProtNLM"/>
    </source>
</evidence>
<name>A0ABM5N571_EMTOG</name>
<proteinExistence type="predicted"/>
<organism evidence="1 2">
    <name type="scientific">Emticicia oligotrophica (strain DSM 17448 / CIP 109782 / MTCC 6937 / GPTSA100-15)</name>
    <dbReference type="NCBI Taxonomy" id="929562"/>
    <lineage>
        <taxon>Bacteria</taxon>
        <taxon>Pseudomonadati</taxon>
        <taxon>Bacteroidota</taxon>
        <taxon>Cytophagia</taxon>
        <taxon>Cytophagales</taxon>
        <taxon>Leadbetterellaceae</taxon>
        <taxon>Emticicia</taxon>
    </lineage>
</organism>
<protein>
    <recommendedName>
        <fullName evidence="3">Lipoprotein</fullName>
    </recommendedName>
</protein>
<dbReference type="EMBL" id="CP002961">
    <property type="protein sequence ID" value="AFK04539.1"/>
    <property type="molecule type" value="Genomic_DNA"/>
</dbReference>
<accession>A0ABM5N571</accession>
<gene>
    <name evidence="1" type="ordered locus">Emtol_3410</name>
</gene>
<evidence type="ECO:0000313" key="1">
    <source>
        <dbReference type="EMBL" id="AFK04539.1"/>
    </source>
</evidence>
<dbReference type="PROSITE" id="PS51257">
    <property type="entry name" value="PROKAR_LIPOPROTEIN"/>
    <property type="match status" value="1"/>
</dbReference>
<keyword evidence="2" id="KW-1185">Reference proteome</keyword>
<dbReference type="Proteomes" id="UP000002875">
    <property type="component" value="Chromosome"/>
</dbReference>
<sequence>MKIIYVVFLFFGITSCETKKHISFVVNSINNCFEGTNQIEVDEKAFYDENSKVLTIYIGQNQIISLKKWEIPITELNPENIYYENLDFPYIITSVPNGLKKIKYYENNILVDSLNQISYPIHDYCLNKEGIENLIKQYKQAVIDIND</sequence>
<evidence type="ECO:0000313" key="2">
    <source>
        <dbReference type="Proteomes" id="UP000002875"/>
    </source>
</evidence>
<reference evidence="1 2" key="1">
    <citation type="submission" date="2011-07" db="EMBL/GenBank/DDBJ databases">
        <title>The complete genome of chromosome of Emticicia oligotrophica DSM 17448.</title>
        <authorList>
            <consortium name="US DOE Joint Genome Institute (JGI-PGF)"/>
            <person name="Lucas S."/>
            <person name="Han J."/>
            <person name="Lapidus A."/>
            <person name="Bruce D."/>
            <person name="Goodwin L."/>
            <person name="Pitluck S."/>
            <person name="Peters L."/>
            <person name="Kyrpides N."/>
            <person name="Mavromatis K."/>
            <person name="Ivanova N."/>
            <person name="Ovchinnikova G."/>
            <person name="Teshima H."/>
            <person name="Detter J.C."/>
            <person name="Tapia R."/>
            <person name="Han C."/>
            <person name="Land M."/>
            <person name="Hauser L."/>
            <person name="Markowitz V."/>
            <person name="Cheng J.-F."/>
            <person name="Hugenholtz P."/>
            <person name="Woyke T."/>
            <person name="Wu D."/>
            <person name="Tindall B."/>
            <person name="Pomrenke H."/>
            <person name="Brambilla E."/>
            <person name="Klenk H.-P."/>
            <person name="Eisen J.A."/>
        </authorList>
    </citation>
    <scope>NUCLEOTIDE SEQUENCE [LARGE SCALE GENOMIC DNA]</scope>
    <source>
        <strain evidence="1 2">DSM 17448</strain>
    </source>
</reference>
<dbReference type="RefSeq" id="WP_015030228.1">
    <property type="nucleotide sequence ID" value="NC_018748.1"/>
</dbReference>